<reference evidence="2" key="1">
    <citation type="submission" date="2021-03" db="EMBL/GenBank/DDBJ databases">
        <authorList>
            <person name="Tagirdzhanova G."/>
        </authorList>
    </citation>
    <scope>NUCLEOTIDE SEQUENCE</scope>
</reference>
<gene>
    <name evidence="2" type="ORF">HETSPECPRED_006304</name>
</gene>
<name>A0A8H3FI00_9LECA</name>
<sequence>MSFVLSLFAIAATLGSFAAADPACQNTLAIYNPNIRSTCINATWFVLPVTTSSVQALVPYPLLLPPYSDQTLFPHGFPPTAHPVLLSSGYQNDIRMANLQIPSLKQASIYIPYTDRLKDGKTAFNYPLLNYIGGTDGGSSQSDISFLQAIVPTLVGTAEGTNLLIAQITPGNDAYAALTSSPTELSTSVKQIVLPNPVSGPAVEPEVFDLDFITARSSSSLYTPHTFHALINQPEILTNGACQRNTYYFNETFSAPVLRSGNATVYGPLAGAAPSQLAGVYTKAGGYSASGQMVGYNAEACDVAAASADPKAYQ</sequence>
<organism evidence="2 3">
    <name type="scientific">Heterodermia speciosa</name>
    <dbReference type="NCBI Taxonomy" id="116794"/>
    <lineage>
        <taxon>Eukaryota</taxon>
        <taxon>Fungi</taxon>
        <taxon>Dikarya</taxon>
        <taxon>Ascomycota</taxon>
        <taxon>Pezizomycotina</taxon>
        <taxon>Lecanoromycetes</taxon>
        <taxon>OSLEUM clade</taxon>
        <taxon>Lecanoromycetidae</taxon>
        <taxon>Caliciales</taxon>
        <taxon>Physciaceae</taxon>
        <taxon>Heterodermia</taxon>
    </lineage>
</organism>
<dbReference type="AlphaFoldDB" id="A0A8H3FI00"/>
<proteinExistence type="predicted"/>
<dbReference type="OrthoDB" id="265717at2759"/>
<evidence type="ECO:0000313" key="3">
    <source>
        <dbReference type="Proteomes" id="UP000664521"/>
    </source>
</evidence>
<dbReference type="EMBL" id="CAJPDS010000041">
    <property type="protein sequence ID" value="CAF9926321.1"/>
    <property type="molecule type" value="Genomic_DNA"/>
</dbReference>
<accession>A0A8H3FI00</accession>
<dbReference type="Proteomes" id="UP000664521">
    <property type="component" value="Unassembled WGS sequence"/>
</dbReference>
<evidence type="ECO:0000313" key="2">
    <source>
        <dbReference type="EMBL" id="CAF9926321.1"/>
    </source>
</evidence>
<protein>
    <submittedName>
        <fullName evidence="2">Uncharacterized protein</fullName>
    </submittedName>
</protein>
<keyword evidence="1" id="KW-0732">Signal</keyword>
<feature type="chain" id="PRO_5034270597" evidence="1">
    <location>
        <begin position="21"/>
        <end position="314"/>
    </location>
</feature>
<feature type="signal peptide" evidence="1">
    <location>
        <begin position="1"/>
        <end position="20"/>
    </location>
</feature>
<evidence type="ECO:0000256" key="1">
    <source>
        <dbReference type="SAM" id="SignalP"/>
    </source>
</evidence>
<keyword evidence="3" id="KW-1185">Reference proteome</keyword>
<comment type="caution">
    <text evidence="2">The sequence shown here is derived from an EMBL/GenBank/DDBJ whole genome shotgun (WGS) entry which is preliminary data.</text>
</comment>